<name>A0A0K2TU54_LEPSM</name>
<feature type="signal peptide" evidence="3">
    <location>
        <begin position="1"/>
        <end position="17"/>
    </location>
</feature>
<dbReference type="OrthoDB" id="417450at2759"/>
<accession>A0A0K2TU54</accession>
<dbReference type="SMART" id="SM00213">
    <property type="entry name" value="UBQ"/>
    <property type="match status" value="1"/>
</dbReference>
<keyword evidence="2" id="KW-0963">Cytoplasm</keyword>
<dbReference type="Pfam" id="PF00240">
    <property type="entry name" value="ubiquitin"/>
    <property type="match status" value="1"/>
</dbReference>
<dbReference type="InterPro" id="IPR047154">
    <property type="entry name" value="UBL4A-like"/>
</dbReference>
<dbReference type="Gene3D" id="3.10.20.90">
    <property type="entry name" value="Phosphatidylinositol 3-kinase Catalytic Subunit, Chain A, domain 1"/>
    <property type="match status" value="1"/>
</dbReference>
<feature type="domain" description="Ubiquitin-like" evidence="4">
    <location>
        <begin position="39"/>
        <end position="110"/>
    </location>
</feature>
<dbReference type="SUPFAM" id="SSF54236">
    <property type="entry name" value="Ubiquitin-like"/>
    <property type="match status" value="1"/>
</dbReference>
<dbReference type="GO" id="GO:0071818">
    <property type="term" value="C:BAT3 complex"/>
    <property type="evidence" value="ECO:0007669"/>
    <property type="project" value="TreeGrafter"/>
</dbReference>
<dbReference type="GO" id="GO:0006620">
    <property type="term" value="P:post-translational protein targeting to endoplasmic reticulum membrane"/>
    <property type="evidence" value="ECO:0007669"/>
    <property type="project" value="InterPro"/>
</dbReference>
<dbReference type="PANTHER" id="PTHR46555">
    <property type="entry name" value="UBIQUITIN-LIKE PROTEIN 4A"/>
    <property type="match status" value="1"/>
</dbReference>
<sequence length="194" mass="21817">MTSLLLHGICSSNCAHCIFHLLRLLALRLCWKRYIILTMKLTVKVLGGAGCEVGASESDTIEQIKEIVAQRLQVAVDHQTLLFEGRTLKDANLVKDYKLKEGSKINLIVKVAQNKDSCSSSLLSSKVKQKEETGHLNSHHKDIYSALRKYFQTEEEARRVSKAFEQVRFLSLKFNYFTPLFTGSASKALLLKSG</sequence>
<dbReference type="InterPro" id="IPR029071">
    <property type="entry name" value="Ubiquitin-like_domsf"/>
</dbReference>
<evidence type="ECO:0000259" key="4">
    <source>
        <dbReference type="PROSITE" id="PS50053"/>
    </source>
</evidence>
<keyword evidence="3" id="KW-0732">Signal</keyword>
<evidence type="ECO:0000313" key="5">
    <source>
        <dbReference type="EMBL" id="CDW28926.1"/>
    </source>
</evidence>
<reference evidence="5" key="1">
    <citation type="submission" date="2014-05" db="EMBL/GenBank/DDBJ databases">
        <authorList>
            <person name="Chronopoulou M."/>
        </authorList>
    </citation>
    <scope>NUCLEOTIDE SEQUENCE</scope>
    <source>
        <tissue evidence="5">Whole organism</tissue>
    </source>
</reference>
<evidence type="ECO:0000256" key="2">
    <source>
        <dbReference type="ARBA" id="ARBA00022490"/>
    </source>
</evidence>
<comment type="subcellular location">
    <subcellularLocation>
        <location evidence="1">Cytoplasm</location>
        <location evidence="1">Cytosol</location>
    </subcellularLocation>
</comment>
<dbReference type="PROSITE" id="PS50053">
    <property type="entry name" value="UBIQUITIN_2"/>
    <property type="match status" value="1"/>
</dbReference>
<dbReference type="InterPro" id="IPR000626">
    <property type="entry name" value="Ubiquitin-like_dom"/>
</dbReference>
<dbReference type="GO" id="GO:0071816">
    <property type="term" value="P:tail-anchored membrane protein insertion into ER membrane"/>
    <property type="evidence" value="ECO:0007669"/>
    <property type="project" value="TreeGrafter"/>
</dbReference>
<evidence type="ECO:0000256" key="1">
    <source>
        <dbReference type="ARBA" id="ARBA00004514"/>
    </source>
</evidence>
<organism evidence="5">
    <name type="scientific">Lepeophtheirus salmonis</name>
    <name type="common">Salmon louse</name>
    <name type="synonym">Caligus salmonis</name>
    <dbReference type="NCBI Taxonomy" id="72036"/>
    <lineage>
        <taxon>Eukaryota</taxon>
        <taxon>Metazoa</taxon>
        <taxon>Ecdysozoa</taxon>
        <taxon>Arthropoda</taxon>
        <taxon>Crustacea</taxon>
        <taxon>Multicrustacea</taxon>
        <taxon>Hexanauplia</taxon>
        <taxon>Copepoda</taxon>
        <taxon>Siphonostomatoida</taxon>
        <taxon>Caligidae</taxon>
        <taxon>Lepeophtheirus</taxon>
    </lineage>
</organism>
<protein>
    <recommendedName>
        <fullName evidence="4">Ubiquitin-like domain-containing protein</fullName>
    </recommendedName>
</protein>
<dbReference type="AlphaFoldDB" id="A0A0K2TU54"/>
<evidence type="ECO:0000256" key="3">
    <source>
        <dbReference type="SAM" id="SignalP"/>
    </source>
</evidence>
<dbReference type="PANTHER" id="PTHR46555:SF1">
    <property type="entry name" value="UBIQUITIN-LIKE PROTEIN 4A"/>
    <property type="match status" value="1"/>
</dbReference>
<feature type="chain" id="PRO_5005488097" description="Ubiquitin-like domain-containing protein" evidence="3">
    <location>
        <begin position="18"/>
        <end position="194"/>
    </location>
</feature>
<dbReference type="EMBL" id="HACA01011565">
    <property type="protein sequence ID" value="CDW28926.1"/>
    <property type="molecule type" value="Transcribed_RNA"/>
</dbReference>
<proteinExistence type="predicted"/>
<dbReference type="GO" id="GO:0051087">
    <property type="term" value="F:protein-folding chaperone binding"/>
    <property type="evidence" value="ECO:0007669"/>
    <property type="project" value="TreeGrafter"/>
</dbReference>